<dbReference type="InterPro" id="IPR021899">
    <property type="entry name" value="DUF3511"/>
</dbReference>
<dbReference type="Proteomes" id="UP000077755">
    <property type="component" value="Chromosome 9"/>
</dbReference>
<dbReference type="PANTHER" id="PTHR33193:SF13">
    <property type="entry name" value="EXPRESSED PROTEIN"/>
    <property type="match status" value="1"/>
</dbReference>
<evidence type="ECO:0000313" key="2">
    <source>
        <dbReference type="Proteomes" id="UP000077755"/>
    </source>
</evidence>
<organism evidence="1 2">
    <name type="scientific">Daucus carota subsp. sativus</name>
    <name type="common">Carrot</name>
    <dbReference type="NCBI Taxonomy" id="79200"/>
    <lineage>
        <taxon>Eukaryota</taxon>
        <taxon>Viridiplantae</taxon>
        <taxon>Streptophyta</taxon>
        <taxon>Embryophyta</taxon>
        <taxon>Tracheophyta</taxon>
        <taxon>Spermatophyta</taxon>
        <taxon>Magnoliopsida</taxon>
        <taxon>eudicotyledons</taxon>
        <taxon>Gunneridae</taxon>
        <taxon>Pentapetalae</taxon>
        <taxon>asterids</taxon>
        <taxon>campanulids</taxon>
        <taxon>Apiales</taxon>
        <taxon>Apiaceae</taxon>
        <taxon>Apioideae</taxon>
        <taxon>Scandiceae</taxon>
        <taxon>Daucinae</taxon>
        <taxon>Daucus</taxon>
        <taxon>Daucus sect. Daucus</taxon>
    </lineage>
</organism>
<reference evidence="1" key="2">
    <citation type="submission" date="2022-03" db="EMBL/GenBank/DDBJ databases">
        <title>Draft title - Genomic analysis of global carrot germplasm unveils the trajectory of domestication and the origin of high carotenoid orange carrot.</title>
        <authorList>
            <person name="Iorizzo M."/>
            <person name="Ellison S."/>
            <person name="Senalik D."/>
            <person name="Macko-Podgorni A."/>
            <person name="Grzebelus D."/>
            <person name="Bostan H."/>
            <person name="Rolling W."/>
            <person name="Curaba J."/>
            <person name="Simon P."/>
        </authorList>
    </citation>
    <scope>NUCLEOTIDE SEQUENCE</scope>
    <source>
        <tissue evidence="1">Leaf</tissue>
    </source>
</reference>
<name>A0AAF1BCG7_DAUCS</name>
<accession>A0AAF1BCG7</accession>
<gene>
    <name evidence="1" type="ORF">DCAR_0933819</name>
</gene>
<proteinExistence type="predicted"/>
<reference evidence="1" key="1">
    <citation type="journal article" date="2016" name="Nat. Genet.">
        <title>A high-quality carrot genome assembly provides new insights into carotenoid accumulation and asterid genome evolution.</title>
        <authorList>
            <person name="Iorizzo M."/>
            <person name="Ellison S."/>
            <person name="Senalik D."/>
            <person name="Zeng P."/>
            <person name="Satapoomin P."/>
            <person name="Huang J."/>
            <person name="Bowman M."/>
            <person name="Iovene M."/>
            <person name="Sanseverino W."/>
            <person name="Cavagnaro P."/>
            <person name="Yildiz M."/>
            <person name="Macko-Podgorni A."/>
            <person name="Moranska E."/>
            <person name="Grzebelus E."/>
            <person name="Grzebelus D."/>
            <person name="Ashrafi H."/>
            <person name="Zheng Z."/>
            <person name="Cheng S."/>
            <person name="Spooner D."/>
            <person name="Van Deynze A."/>
            <person name="Simon P."/>
        </authorList>
    </citation>
    <scope>NUCLEOTIDE SEQUENCE</scope>
    <source>
        <tissue evidence="1">Leaf</tissue>
    </source>
</reference>
<keyword evidence="2" id="KW-1185">Reference proteome</keyword>
<protein>
    <submittedName>
        <fullName evidence="1">Uncharacterized protein</fullName>
    </submittedName>
</protein>
<dbReference type="PANTHER" id="PTHR33193">
    <property type="entry name" value="DOMAIN PROTEIN, PUTATIVE (DUF3511)-RELATED"/>
    <property type="match status" value="1"/>
</dbReference>
<dbReference type="Pfam" id="PF12023">
    <property type="entry name" value="DUF3511"/>
    <property type="match status" value="1"/>
</dbReference>
<evidence type="ECO:0000313" key="1">
    <source>
        <dbReference type="EMBL" id="WOH14300.1"/>
    </source>
</evidence>
<dbReference type="AlphaFoldDB" id="A0AAF1BCG7"/>
<sequence length="112" mass="13379">MVHRAYKTTAEKSIYINDGKPYNGSNVFVVRSNPFPDRSMPTPALHNIMHNTKKKPAKSKKTKYSWLEPCDMKRRKRVIKYKFYDMEGKVKTCWRRGVRWINDKCHKFAYGF</sequence>
<dbReference type="EMBL" id="CP093351">
    <property type="protein sequence ID" value="WOH14300.1"/>
    <property type="molecule type" value="Genomic_DNA"/>
</dbReference>